<evidence type="ECO:0000256" key="1">
    <source>
        <dbReference type="SAM" id="Phobius"/>
    </source>
</evidence>
<evidence type="ECO:0000259" key="2">
    <source>
        <dbReference type="PROSITE" id="PS50883"/>
    </source>
</evidence>
<dbReference type="InterPro" id="IPR029787">
    <property type="entry name" value="Nucleotide_cyclase"/>
</dbReference>
<dbReference type="Pfam" id="PF00563">
    <property type="entry name" value="EAL"/>
    <property type="match status" value="1"/>
</dbReference>
<dbReference type="PANTHER" id="PTHR44757:SF2">
    <property type="entry name" value="BIOFILM ARCHITECTURE MAINTENANCE PROTEIN MBAA"/>
    <property type="match status" value="1"/>
</dbReference>
<feature type="transmembrane region" description="Helical" evidence="1">
    <location>
        <begin position="59"/>
        <end position="78"/>
    </location>
</feature>
<dbReference type="Pfam" id="PF00990">
    <property type="entry name" value="GGDEF"/>
    <property type="match status" value="1"/>
</dbReference>
<dbReference type="SUPFAM" id="SSF55073">
    <property type="entry name" value="Nucleotide cyclase"/>
    <property type="match status" value="1"/>
</dbReference>
<dbReference type="Proteomes" id="UP000600547">
    <property type="component" value="Unassembled WGS sequence"/>
</dbReference>
<dbReference type="AlphaFoldDB" id="A0A8H9GTE4"/>
<reference evidence="5" key="1">
    <citation type="journal article" date="2019" name="Int. J. Syst. Evol. Microbiol.">
        <title>The Global Catalogue of Microorganisms (GCM) 10K type strain sequencing project: providing services to taxonomists for standard genome sequencing and annotation.</title>
        <authorList>
            <consortium name="The Broad Institute Genomics Platform"/>
            <consortium name="The Broad Institute Genome Sequencing Center for Infectious Disease"/>
            <person name="Wu L."/>
            <person name="Ma J."/>
        </authorList>
    </citation>
    <scope>NUCLEOTIDE SEQUENCE [LARGE SCALE GENOMIC DNA]</scope>
    <source>
        <strain evidence="5">JCM 31047</strain>
    </source>
</reference>
<feature type="domain" description="GGDEF" evidence="3">
    <location>
        <begin position="242"/>
        <end position="373"/>
    </location>
</feature>
<dbReference type="PANTHER" id="PTHR44757">
    <property type="entry name" value="DIGUANYLATE CYCLASE DGCP"/>
    <property type="match status" value="1"/>
</dbReference>
<dbReference type="SMART" id="SM00267">
    <property type="entry name" value="GGDEF"/>
    <property type="match status" value="1"/>
</dbReference>
<feature type="transmembrane region" description="Helical" evidence="1">
    <location>
        <begin position="145"/>
        <end position="165"/>
    </location>
</feature>
<dbReference type="Gene3D" id="3.20.20.450">
    <property type="entry name" value="EAL domain"/>
    <property type="match status" value="1"/>
</dbReference>
<feature type="transmembrane region" description="Helical" evidence="1">
    <location>
        <begin position="177"/>
        <end position="196"/>
    </location>
</feature>
<keyword evidence="1" id="KW-0472">Membrane</keyword>
<evidence type="ECO:0000313" key="5">
    <source>
        <dbReference type="Proteomes" id="UP000600547"/>
    </source>
</evidence>
<accession>A0A8H9GTE4</accession>
<dbReference type="EMBL" id="BMQG01000008">
    <property type="protein sequence ID" value="GGM48125.1"/>
    <property type="molecule type" value="Genomic_DNA"/>
</dbReference>
<protein>
    <recommendedName>
        <fullName evidence="6">Diguanylate cyclase/phosphodiesterase</fullName>
    </recommendedName>
</protein>
<feature type="domain" description="EAL" evidence="2">
    <location>
        <begin position="382"/>
        <end position="634"/>
    </location>
</feature>
<feature type="transmembrane region" description="Helical" evidence="1">
    <location>
        <begin position="85"/>
        <end position="109"/>
    </location>
</feature>
<keyword evidence="1" id="KW-1133">Transmembrane helix</keyword>
<keyword evidence="1" id="KW-0812">Transmembrane</keyword>
<dbReference type="InterPro" id="IPR000160">
    <property type="entry name" value="GGDEF_dom"/>
</dbReference>
<proteinExistence type="predicted"/>
<name>A0A8H9GTE4_9DEIO</name>
<feature type="transmembrane region" description="Helical" evidence="1">
    <location>
        <begin position="28"/>
        <end position="47"/>
    </location>
</feature>
<dbReference type="RefSeq" id="WP_162621180.1">
    <property type="nucleotide sequence ID" value="NZ_BMQG01000008.1"/>
</dbReference>
<sequence length="645" mass="70273">MGAPPTVQADMEDGDATQLDLLAAWRRLLLWGLPAVQGAVVLALLLGRGDSWDRLVDPWLYLSISLVLTGSWLAVLSGRGSLRQITVLLTAGSALFLNAKLLLLAALLPDPGALLPELLETLVWLPAVITWTMLTDLARPVRRILNWMMAGVVTLSAVVAVRPLLSGHPLDMAAIRALLQINLSALVSLYGASFFLRRSDLLGRAQGEQQVLRQLVYTDLLTGLPGRVRLSEQLRTLTGQGRPFAVLFVDVDAFKVVNDTLGHAVGDELLCVVAQELQRLAPQGSFAYRLSGDEFVVLLPQANDRAAQWEAQRLLQLVPVRPSLQVGMDITLSIGVSVYPDDATDAETLLRHADSAVYAVKRAGRRQVRRYQPQQDAATERFQVLARDLSLALSRRELSLHYQPVFCLREMRPVKAEALLRWRHPELGMVSPGEFIPVAERVGLIAPIGAWVLRAACREALRWDDVTVSVNVSAVQLLQAEFPQVVRSALKDTGLSAQRLELELTETAALYEDDRAARVLHELRLLGVGLSIDDFGSGYSNLSRLRALPITGVKLDRSCIEGLPDGPGGAFARALLEAVMGLTRYLPLDLTVEGIESAAQLATLQELDCPLGQGHGLSRPLTDTEFLALLRGGSGTLPLHGQPAH</sequence>
<dbReference type="SMART" id="SM00052">
    <property type="entry name" value="EAL"/>
    <property type="match status" value="1"/>
</dbReference>
<keyword evidence="5" id="KW-1185">Reference proteome</keyword>
<dbReference type="NCBIfam" id="TIGR00254">
    <property type="entry name" value="GGDEF"/>
    <property type="match status" value="1"/>
</dbReference>
<dbReference type="InterPro" id="IPR043128">
    <property type="entry name" value="Rev_trsase/Diguanyl_cyclase"/>
</dbReference>
<organism evidence="4 5">
    <name type="scientific">Deinococcus arenae</name>
    <dbReference type="NCBI Taxonomy" id="1452751"/>
    <lineage>
        <taxon>Bacteria</taxon>
        <taxon>Thermotogati</taxon>
        <taxon>Deinococcota</taxon>
        <taxon>Deinococci</taxon>
        <taxon>Deinococcales</taxon>
        <taxon>Deinococcaceae</taxon>
        <taxon>Deinococcus</taxon>
    </lineage>
</organism>
<dbReference type="SUPFAM" id="SSF141868">
    <property type="entry name" value="EAL domain-like"/>
    <property type="match status" value="1"/>
</dbReference>
<evidence type="ECO:0000313" key="4">
    <source>
        <dbReference type="EMBL" id="GGM48125.1"/>
    </source>
</evidence>
<dbReference type="PROSITE" id="PS50887">
    <property type="entry name" value="GGDEF"/>
    <property type="match status" value="1"/>
</dbReference>
<dbReference type="CDD" id="cd01949">
    <property type="entry name" value="GGDEF"/>
    <property type="match status" value="1"/>
</dbReference>
<dbReference type="InterPro" id="IPR035919">
    <property type="entry name" value="EAL_sf"/>
</dbReference>
<dbReference type="Gene3D" id="3.30.70.270">
    <property type="match status" value="1"/>
</dbReference>
<dbReference type="InterPro" id="IPR001633">
    <property type="entry name" value="EAL_dom"/>
</dbReference>
<gene>
    <name evidence="4" type="ORF">GCM10008956_25370</name>
</gene>
<dbReference type="PROSITE" id="PS50883">
    <property type="entry name" value="EAL"/>
    <property type="match status" value="1"/>
</dbReference>
<comment type="caution">
    <text evidence="4">The sequence shown here is derived from an EMBL/GenBank/DDBJ whole genome shotgun (WGS) entry which is preliminary data.</text>
</comment>
<evidence type="ECO:0008006" key="6">
    <source>
        <dbReference type="Google" id="ProtNLM"/>
    </source>
</evidence>
<evidence type="ECO:0000259" key="3">
    <source>
        <dbReference type="PROSITE" id="PS50887"/>
    </source>
</evidence>
<dbReference type="CDD" id="cd01948">
    <property type="entry name" value="EAL"/>
    <property type="match status" value="1"/>
</dbReference>
<dbReference type="InterPro" id="IPR052155">
    <property type="entry name" value="Biofilm_reg_signaling"/>
</dbReference>